<dbReference type="Pfam" id="PF00408">
    <property type="entry name" value="PGM_PMM_IV"/>
    <property type="match status" value="1"/>
</dbReference>
<evidence type="ECO:0000256" key="4">
    <source>
        <dbReference type="ARBA" id="ARBA00022723"/>
    </source>
</evidence>
<dbReference type="InterPro" id="IPR024086">
    <property type="entry name" value="GlmM_arc-type"/>
</dbReference>
<dbReference type="InterPro" id="IPR036900">
    <property type="entry name" value="A-D-PHexomutase_C_sf"/>
</dbReference>
<sequence>MKVFGSSGTRGVANEELTPAFVLNVAKAAGSFWGAERVAVARDTRVTGRMLVNAAASGLQSVGSDVERLGVTPTPAAQAYTDDEGIPCVVVTASHNPPEYNGVKLVGPDGVELAVDELERIENAFLAENFEPVSWDAVGDDHDVDGANRRYVEELLEKVDRERIADADLTVALDPGHGAGAHTSPDFFRELGCDVVTVNAQPDGHFPGRDPEPVEENLGDLGRLVEAADADVGVAHDGDADRAIFFDEHGDYVEGDATLAALAAAELEEGDTTVSAVNVSQRLVDVCDEVGADLELTPIGSTRIMTRIRELQAEGENVPVAGEGNGGVIFPHHRLNRDGAYIAAKFLELLAERSASEVVDPYSDYYNVRVNVEYESEAEREELLSVVEEKARESDADLTTIDGYRLDYGDAWVLARPSGTEPVVRVYAEATDETRARDLADEFGEALRAARAE</sequence>
<dbReference type="InterPro" id="IPR005846">
    <property type="entry name" value="A-D-PHexomutase_a/b/a-III"/>
</dbReference>
<organism evidence="11 12">
    <name type="scientific">Halospeciosus flavus</name>
    <dbReference type="NCBI Taxonomy" id="3032283"/>
    <lineage>
        <taxon>Archaea</taxon>
        <taxon>Methanobacteriati</taxon>
        <taxon>Methanobacteriota</taxon>
        <taxon>Stenosarchaea group</taxon>
        <taxon>Halobacteria</taxon>
        <taxon>Halobacteriales</taxon>
        <taxon>Halobacteriaceae</taxon>
        <taxon>Halospeciosus</taxon>
    </lineage>
</organism>
<keyword evidence="6 11" id="KW-0413">Isomerase</keyword>
<evidence type="ECO:0000259" key="7">
    <source>
        <dbReference type="Pfam" id="PF00408"/>
    </source>
</evidence>
<dbReference type="InterPro" id="IPR050060">
    <property type="entry name" value="Phosphoglucosamine_mutase"/>
</dbReference>
<comment type="cofactor">
    <cofactor evidence="1">
        <name>Mg(2+)</name>
        <dbReference type="ChEBI" id="CHEBI:18420"/>
    </cofactor>
</comment>
<dbReference type="Gene3D" id="3.40.120.10">
    <property type="entry name" value="Alpha-D-Glucose-1,6-Bisphosphate, subunit A, domain 3"/>
    <property type="match status" value="3"/>
</dbReference>
<dbReference type="EMBL" id="JBHTAR010000011">
    <property type="protein sequence ID" value="MFC7200942.1"/>
    <property type="molecule type" value="Genomic_DNA"/>
</dbReference>
<evidence type="ECO:0000259" key="10">
    <source>
        <dbReference type="Pfam" id="PF02880"/>
    </source>
</evidence>
<keyword evidence="4" id="KW-0479">Metal-binding</keyword>
<name>A0ABD5Z6Z3_9EURY</name>
<proteinExistence type="inferred from homology"/>
<feature type="domain" description="Alpha-D-phosphohexomutase alpha/beta/alpha" evidence="8">
    <location>
        <begin position="2"/>
        <end position="130"/>
    </location>
</feature>
<keyword evidence="12" id="KW-1185">Reference proteome</keyword>
<feature type="domain" description="Alpha-D-phosphohexomutase alpha/beta/alpha" evidence="9">
    <location>
        <begin position="150"/>
        <end position="250"/>
    </location>
</feature>
<evidence type="ECO:0000313" key="11">
    <source>
        <dbReference type="EMBL" id="MFC7200942.1"/>
    </source>
</evidence>
<comment type="similarity">
    <text evidence="2">Belongs to the phosphohexose mutase family.</text>
</comment>
<dbReference type="InterPro" id="IPR005845">
    <property type="entry name" value="A-D-PHexomutase_a/b/a-II"/>
</dbReference>
<accession>A0ABD5Z6Z3</accession>
<evidence type="ECO:0000256" key="1">
    <source>
        <dbReference type="ARBA" id="ARBA00001946"/>
    </source>
</evidence>
<dbReference type="SUPFAM" id="SSF55957">
    <property type="entry name" value="Phosphoglucomutase, C-terminal domain"/>
    <property type="match status" value="1"/>
</dbReference>
<dbReference type="CDD" id="cd03087">
    <property type="entry name" value="PGM_like1"/>
    <property type="match status" value="1"/>
</dbReference>
<dbReference type="Pfam" id="PF02879">
    <property type="entry name" value="PGM_PMM_II"/>
    <property type="match status" value="1"/>
</dbReference>
<dbReference type="PANTHER" id="PTHR42946">
    <property type="entry name" value="PHOSPHOHEXOSE MUTASE"/>
    <property type="match status" value="1"/>
</dbReference>
<dbReference type="PRINTS" id="PR00509">
    <property type="entry name" value="PGMPMM"/>
</dbReference>
<dbReference type="Proteomes" id="UP001596447">
    <property type="component" value="Unassembled WGS sequence"/>
</dbReference>
<dbReference type="SUPFAM" id="SSF53738">
    <property type="entry name" value="Phosphoglucomutase, first 3 domains"/>
    <property type="match status" value="3"/>
</dbReference>
<dbReference type="InterPro" id="IPR005843">
    <property type="entry name" value="A-D-PHexomutase_C"/>
</dbReference>
<dbReference type="AlphaFoldDB" id="A0ABD5Z6Z3"/>
<evidence type="ECO:0000259" key="8">
    <source>
        <dbReference type="Pfam" id="PF02878"/>
    </source>
</evidence>
<dbReference type="NCBIfam" id="TIGR03990">
    <property type="entry name" value="Arch_GlmM"/>
    <property type="match status" value="1"/>
</dbReference>
<dbReference type="Pfam" id="PF02880">
    <property type="entry name" value="PGM_PMM_III"/>
    <property type="match status" value="1"/>
</dbReference>
<dbReference type="GO" id="GO:0046872">
    <property type="term" value="F:metal ion binding"/>
    <property type="evidence" value="ECO:0007669"/>
    <property type="project" value="UniProtKB-KW"/>
</dbReference>
<comment type="caution">
    <text evidence="11">The sequence shown here is derived from an EMBL/GenBank/DDBJ whole genome shotgun (WGS) entry which is preliminary data.</text>
</comment>
<dbReference type="GO" id="GO:0008966">
    <property type="term" value="F:phosphoglucosamine mutase activity"/>
    <property type="evidence" value="ECO:0007669"/>
    <property type="project" value="UniProtKB-EC"/>
</dbReference>
<evidence type="ECO:0000313" key="12">
    <source>
        <dbReference type="Proteomes" id="UP001596447"/>
    </source>
</evidence>
<keyword evidence="3" id="KW-0597">Phosphoprotein</keyword>
<dbReference type="RefSeq" id="WP_279527703.1">
    <property type="nucleotide sequence ID" value="NZ_CP122312.1"/>
</dbReference>
<feature type="domain" description="Alpha-D-phosphohexomutase alpha/beta/alpha" evidence="10">
    <location>
        <begin position="255"/>
        <end position="362"/>
    </location>
</feature>
<feature type="domain" description="Alpha-D-phosphohexomutase C-terminal" evidence="7">
    <location>
        <begin position="372"/>
        <end position="443"/>
    </location>
</feature>
<dbReference type="InterPro" id="IPR005844">
    <property type="entry name" value="A-D-PHexomutase_a/b/a-I"/>
</dbReference>
<dbReference type="Gene3D" id="3.30.310.50">
    <property type="entry name" value="Alpha-D-phosphohexomutase, C-terminal domain"/>
    <property type="match status" value="1"/>
</dbReference>
<dbReference type="Pfam" id="PF02878">
    <property type="entry name" value="PGM_PMM_I"/>
    <property type="match status" value="1"/>
</dbReference>
<dbReference type="EC" id="5.4.2.10" evidence="11"/>
<dbReference type="PANTHER" id="PTHR42946:SF1">
    <property type="entry name" value="PHOSPHOGLUCOMUTASE (ALPHA-D-GLUCOSE-1,6-BISPHOSPHATE-DEPENDENT)"/>
    <property type="match status" value="1"/>
</dbReference>
<protein>
    <submittedName>
        <fullName evidence="11">Phosphoglucosamine mutase</fullName>
        <ecNumber evidence="11">5.4.2.10</ecNumber>
    </submittedName>
</protein>
<evidence type="ECO:0000256" key="5">
    <source>
        <dbReference type="ARBA" id="ARBA00022842"/>
    </source>
</evidence>
<evidence type="ECO:0000259" key="9">
    <source>
        <dbReference type="Pfam" id="PF02879"/>
    </source>
</evidence>
<dbReference type="InterPro" id="IPR016055">
    <property type="entry name" value="A-D-PHexomutase_a/b/a-I/II/III"/>
</dbReference>
<dbReference type="InterPro" id="IPR005841">
    <property type="entry name" value="Alpha-D-phosphohexomutase_SF"/>
</dbReference>
<evidence type="ECO:0000256" key="3">
    <source>
        <dbReference type="ARBA" id="ARBA00022553"/>
    </source>
</evidence>
<evidence type="ECO:0000256" key="2">
    <source>
        <dbReference type="ARBA" id="ARBA00010231"/>
    </source>
</evidence>
<reference evidence="11 12" key="1">
    <citation type="journal article" date="2019" name="Int. J. Syst. Evol. Microbiol.">
        <title>The Global Catalogue of Microorganisms (GCM) 10K type strain sequencing project: providing services to taxonomists for standard genome sequencing and annotation.</title>
        <authorList>
            <consortium name="The Broad Institute Genomics Platform"/>
            <consortium name="The Broad Institute Genome Sequencing Center for Infectious Disease"/>
            <person name="Wu L."/>
            <person name="Ma J."/>
        </authorList>
    </citation>
    <scope>NUCLEOTIDE SEQUENCE [LARGE SCALE GENOMIC DNA]</scope>
    <source>
        <strain evidence="11 12">XZGYJ-43</strain>
    </source>
</reference>
<evidence type="ECO:0000256" key="6">
    <source>
        <dbReference type="ARBA" id="ARBA00023235"/>
    </source>
</evidence>
<gene>
    <name evidence="11" type="primary">glmM</name>
    <name evidence="11" type="ORF">ACFQJ9_16285</name>
</gene>
<keyword evidence="5" id="KW-0460">Magnesium</keyword>